<evidence type="ECO:0000313" key="4">
    <source>
        <dbReference type="RefSeq" id="XP_018319425.1"/>
    </source>
</evidence>
<feature type="transmembrane region" description="Helical" evidence="2">
    <location>
        <begin position="54"/>
        <end position="78"/>
    </location>
</feature>
<keyword evidence="3" id="KW-1185">Reference proteome</keyword>
<dbReference type="RefSeq" id="XP_018319425.1">
    <property type="nucleotide sequence ID" value="XM_018463923.1"/>
</dbReference>
<reference evidence="4" key="1">
    <citation type="submission" date="2025-08" db="UniProtKB">
        <authorList>
            <consortium name="RefSeq"/>
        </authorList>
    </citation>
    <scope>IDENTIFICATION</scope>
    <source>
        <tissue evidence="4">Entire body</tissue>
    </source>
</reference>
<evidence type="ECO:0000313" key="3">
    <source>
        <dbReference type="Proteomes" id="UP000192223"/>
    </source>
</evidence>
<name>A0A1W4WHC8_AGRPL</name>
<dbReference type="KEGG" id="apln:108732922"/>
<protein>
    <submittedName>
        <fullName evidence="4">Uncharacterized protein LOC108732922</fullName>
    </submittedName>
</protein>
<proteinExistence type="predicted"/>
<sequence>MTHPHHRSENSPLLLNPNGEDMKNPKPSRLAEAIFLKTSQYSYSTMVITRSRSLLCYMVKFSSIILLCVGLLMFAAFMSQPKMNPFKPKCNKDKITQNTSTLYIHVIQNNVTLCPQQLQEIEEIAINFPGKTIELFIINTDKDLEQADNKNSSALWDNKLKNDPITFQCSTGIFFKNVKKSSKHYSQKITGVGRSWYRTNQQQRSVENFPRNISFPRSFTSNNRVRKPKIETINQLLDAFPNIRVKRNYFGELFNSTPLEKTWKKLNLPTAMFAARTVRLWQRGGISFSLLTEGDTSHKCKYEQLHNTGKLPDIADNLDTKQPLLNLTIKPLSNFFREIAIIYRNLSKITMISVEKKADDEPLIGKFIRFGKYSFETTGKDVATVDSEGVYMTAKHPCHDFFGDLILKLKNSDKTAKYKDVLNDSLTKYCIKNYIYT</sequence>
<evidence type="ECO:0000256" key="1">
    <source>
        <dbReference type="SAM" id="MobiDB-lite"/>
    </source>
</evidence>
<organism evidence="3 4">
    <name type="scientific">Agrilus planipennis</name>
    <name type="common">Emerald ash borer</name>
    <name type="synonym">Agrilus marcopoli</name>
    <dbReference type="NCBI Taxonomy" id="224129"/>
    <lineage>
        <taxon>Eukaryota</taxon>
        <taxon>Metazoa</taxon>
        <taxon>Ecdysozoa</taxon>
        <taxon>Arthropoda</taxon>
        <taxon>Hexapoda</taxon>
        <taxon>Insecta</taxon>
        <taxon>Pterygota</taxon>
        <taxon>Neoptera</taxon>
        <taxon>Endopterygota</taxon>
        <taxon>Coleoptera</taxon>
        <taxon>Polyphaga</taxon>
        <taxon>Elateriformia</taxon>
        <taxon>Buprestoidea</taxon>
        <taxon>Buprestidae</taxon>
        <taxon>Agrilinae</taxon>
        <taxon>Agrilus</taxon>
    </lineage>
</organism>
<dbReference type="OrthoDB" id="7214977at2759"/>
<feature type="region of interest" description="Disordered" evidence="1">
    <location>
        <begin position="1"/>
        <end position="22"/>
    </location>
</feature>
<dbReference type="InParanoid" id="A0A1W4WHC8"/>
<accession>A0A1W4WHC8</accession>
<dbReference type="GeneID" id="108732922"/>
<dbReference type="Proteomes" id="UP000192223">
    <property type="component" value="Unplaced"/>
</dbReference>
<dbReference type="AlphaFoldDB" id="A0A1W4WHC8"/>
<keyword evidence="2" id="KW-0812">Transmembrane</keyword>
<keyword evidence="2" id="KW-0472">Membrane</keyword>
<evidence type="ECO:0000256" key="2">
    <source>
        <dbReference type="SAM" id="Phobius"/>
    </source>
</evidence>
<gene>
    <name evidence="4" type="primary">LOC108732922</name>
</gene>
<keyword evidence="2" id="KW-1133">Transmembrane helix</keyword>